<dbReference type="InterPro" id="IPR027417">
    <property type="entry name" value="P-loop_NTPase"/>
</dbReference>
<dbReference type="InterPro" id="IPR045055">
    <property type="entry name" value="DNA2/NAM7-like"/>
</dbReference>
<dbReference type="InterPro" id="IPR047187">
    <property type="entry name" value="SF1_C_Upf1"/>
</dbReference>
<dbReference type="GO" id="GO:0005829">
    <property type="term" value="C:cytosol"/>
    <property type="evidence" value="ECO:0007669"/>
    <property type="project" value="TreeGrafter"/>
</dbReference>
<dbReference type="GO" id="GO:0004386">
    <property type="term" value="F:helicase activity"/>
    <property type="evidence" value="ECO:0007669"/>
    <property type="project" value="InterPro"/>
</dbReference>
<dbReference type="GO" id="GO:0035194">
    <property type="term" value="P:regulatory ncRNA-mediated post-transcriptional gene silencing"/>
    <property type="evidence" value="ECO:0007669"/>
    <property type="project" value="TreeGrafter"/>
</dbReference>
<dbReference type="Pfam" id="PF13086">
    <property type="entry name" value="AAA_11"/>
    <property type="match status" value="2"/>
</dbReference>
<name>A0A7E4VNK8_PANRE</name>
<keyword evidence="3" id="KW-1185">Reference proteome</keyword>
<proteinExistence type="predicted"/>
<dbReference type="PANTHER" id="PTHR10887:SF322">
    <property type="entry name" value="HELICASE MOV-10"/>
    <property type="match status" value="1"/>
</dbReference>
<dbReference type="InterPro" id="IPR041679">
    <property type="entry name" value="DNA2/NAM7-like_C"/>
</dbReference>
<dbReference type="CDD" id="cd18808">
    <property type="entry name" value="SF1_C_Upf1"/>
    <property type="match status" value="1"/>
</dbReference>
<dbReference type="Proteomes" id="UP000492821">
    <property type="component" value="Unassembled WGS sequence"/>
</dbReference>
<evidence type="ECO:0000259" key="1">
    <source>
        <dbReference type="Pfam" id="PF13086"/>
    </source>
</evidence>
<evidence type="ECO:0000313" key="4">
    <source>
        <dbReference type="WBParaSite" id="Pan_g2334.t1"/>
    </source>
</evidence>
<evidence type="ECO:0000259" key="2">
    <source>
        <dbReference type="Pfam" id="PF13087"/>
    </source>
</evidence>
<protein>
    <submittedName>
        <fullName evidence="4">RNA helicase</fullName>
    </submittedName>
</protein>
<dbReference type="Gene3D" id="3.40.50.300">
    <property type="entry name" value="P-loop containing nucleotide triphosphate hydrolases"/>
    <property type="match status" value="2"/>
</dbReference>
<organism evidence="3 4">
    <name type="scientific">Panagrellus redivivus</name>
    <name type="common">Microworm</name>
    <dbReference type="NCBI Taxonomy" id="6233"/>
    <lineage>
        <taxon>Eukaryota</taxon>
        <taxon>Metazoa</taxon>
        <taxon>Ecdysozoa</taxon>
        <taxon>Nematoda</taxon>
        <taxon>Chromadorea</taxon>
        <taxon>Rhabditida</taxon>
        <taxon>Tylenchina</taxon>
        <taxon>Panagrolaimomorpha</taxon>
        <taxon>Panagrolaimoidea</taxon>
        <taxon>Panagrolaimidae</taxon>
        <taxon>Panagrellus</taxon>
    </lineage>
</organism>
<feature type="domain" description="DNA2/NAM7 helicase helicase" evidence="1">
    <location>
        <begin position="193"/>
        <end position="295"/>
    </location>
</feature>
<accession>A0A7E4VNK8</accession>
<dbReference type="Pfam" id="PF13087">
    <property type="entry name" value="AAA_12"/>
    <property type="match status" value="1"/>
</dbReference>
<evidence type="ECO:0000313" key="3">
    <source>
        <dbReference type="Proteomes" id="UP000492821"/>
    </source>
</evidence>
<reference evidence="4" key="2">
    <citation type="submission" date="2020-10" db="UniProtKB">
        <authorList>
            <consortium name="WormBaseParasite"/>
        </authorList>
    </citation>
    <scope>IDENTIFICATION</scope>
</reference>
<feature type="domain" description="DNA2/NAM7 helicase-like C-terminal" evidence="2">
    <location>
        <begin position="387"/>
        <end position="580"/>
    </location>
</feature>
<sequence length="608" mass="68818">MGKKKMLTAEQKADLLLPVTSVSNAAAKYRVFAYINEYTEKVECKRPVSTGVEIEDSWERQDGTLFVQMFLDNNEARSRINQRTSLALVQRKVPDHWGVVTEIDQLLITVRIGSHFELKDSYYRNAFNLELTENRKGYTNQYDAISKVEKYESLHDKLMYTVPDVDFDLAAFNKLSISEPTITATPSEKPLVKLNPEQERAVQEITKDTDTTFVLFGPPGTGKTSTLVEAIAKLVKSGAKILICTPTNNSANVIAEALVDRGLKDSIFRILAASVDRFDLSEKLKSVTVRPVFDEDTKRIYYPMPEKLNEYPIIVTTLDSAWRVKSLVDYVFTHIFVDEAGQVPEMNIWKPFADFGATSRLILAGDPKQLGPFTKASMLADPQFCYNDSMVARLANNPDIKTDLRFLIILTKNYRSHKAIVDSFSNIFYDGIIEDTQPEGHASLCKYQALPNVGFPVVFHSIKGDVFRGRKRWSRSSQNQPEAELVVQYIQDLVANQGVNEQDIGVVSFYRSQTDLLHQMLGRQSKVTVDSIERFQGGEKRVIIITCVRNGKNLGFLKNPARLNTAISRAKQLLIMIGHADSLDTLPDWKKFIDYCRENNAFKQGNFI</sequence>
<dbReference type="InterPro" id="IPR041677">
    <property type="entry name" value="DNA2/NAM7_AAA_11"/>
</dbReference>
<reference evidence="3" key="1">
    <citation type="journal article" date="2013" name="Genetics">
        <title>The draft genome and transcriptome of Panagrellus redivivus are shaped by the harsh demands of a free-living lifestyle.</title>
        <authorList>
            <person name="Srinivasan J."/>
            <person name="Dillman A.R."/>
            <person name="Macchietto M.G."/>
            <person name="Heikkinen L."/>
            <person name="Lakso M."/>
            <person name="Fracchia K.M."/>
            <person name="Antoshechkin I."/>
            <person name="Mortazavi A."/>
            <person name="Wong G."/>
            <person name="Sternberg P.W."/>
        </authorList>
    </citation>
    <scope>NUCLEOTIDE SEQUENCE [LARGE SCALE GENOMIC DNA]</scope>
    <source>
        <strain evidence="3">MT8872</strain>
    </source>
</reference>
<dbReference type="PANTHER" id="PTHR10887">
    <property type="entry name" value="DNA2/NAM7 HELICASE FAMILY"/>
    <property type="match status" value="1"/>
</dbReference>
<dbReference type="GO" id="GO:0043186">
    <property type="term" value="C:P granule"/>
    <property type="evidence" value="ECO:0007669"/>
    <property type="project" value="TreeGrafter"/>
</dbReference>
<dbReference type="AlphaFoldDB" id="A0A7E4VNK8"/>
<dbReference type="SUPFAM" id="SSF52540">
    <property type="entry name" value="P-loop containing nucleoside triphosphate hydrolases"/>
    <property type="match status" value="1"/>
</dbReference>
<feature type="domain" description="DNA2/NAM7 helicase helicase" evidence="1">
    <location>
        <begin position="306"/>
        <end position="375"/>
    </location>
</feature>
<dbReference type="WBParaSite" id="Pan_g2334.t1">
    <property type="protein sequence ID" value="Pan_g2334.t1"/>
    <property type="gene ID" value="Pan_g2334"/>
</dbReference>